<dbReference type="InterPro" id="IPR013783">
    <property type="entry name" value="Ig-like_fold"/>
</dbReference>
<keyword evidence="1" id="KW-0732">Signal</keyword>
<comment type="caution">
    <text evidence="2">The sequence shown here is derived from an EMBL/GenBank/DDBJ whole genome shotgun (WGS) entry which is preliminary data.</text>
</comment>
<evidence type="ECO:0000256" key="1">
    <source>
        <dbReference type="SAM" id="SignalP"/>
    </source>
</evidence>
<dbReference type="Gene3D" id="2.60.40.10">
    <property type="entry name" value="Immunoglobulins"/>
    <property type="match status" value="1"/>
</dbReference>
<keyword evidence="3" id="KW-1185">Reference proteome</keyword>
<dbReference type="Proteomes" id="UP000078459">
    <property type="component" value="Unassembled WGS sequence"/>
</dbReference>
<dbReference type="AlphaFoldDB" id="A0A179DM15"/>
<feature type="chain" id="PRO_5008100649" description="Secretion system C-terminal sorting domain-containing protein" evidence="1">
    <location>
        <begin position="21"/>
        <end position="500"/>
    </location>
</feature>
<dbReference type="STRING" id="1826909.A5893_01725"/>
<reference evidence="2 3" key="1">
    <citation type="submission" date="2016-04" db="EMBL/GenBank/DDBJ databases">
        <authorList>
            <person name="Evans L.H."/>
            <person name="Alamgir A."/>
            <person name="Owens N."/>
            <person name="Weber N.D."/>
            <person name="Virtaneva K."/>
            <person name="Barbian K."/>
            <person name="Babar A."/>
            <person name="Rosenke K."/>
        </authorList>
    </citation>
    <scope>NUCLEOTIDE SEQUENCE [LARGE SCALE GENOMIC DNA]</scope>
    <source>
        <strain evidence="2 3">CCM 8644</strain>
    </source>
</reference>
<feature type="signal peptide" evidence="1">
    <location>
        <begin position="1"/>
        <end position="20"/>
    </location>
</feature>
<reference evidence="2 3" key="2">
    <citation type="submission" date="2016-06" db="EMBL/GenBank/DDBJ databases">
        <title>Pedobacter psychrophilus sp. nov., isolated from Antarctic fragmentary rock.</title>
        <authorList>
            <person name="Svec P."/>
        </authorList>
    </citation>
    <scope>NUCLEOTIDE SEQUENCE [LARGE SCALE GENOMIC DNA]</scope>
    <source>
        <strain evidence="2 3">CCM 8644</strain>
    </source>
</reference>
<sequence length="500" mass="52796">MKKKLLSIALILALGYSAKAQTIVGYNVNALNATSTAPATTTVSNLTVSDITRGAGAPASAGAASFRTTGFSNNGIALTNTDYFQITLKANTGFKLSLASINAKFRGTASYVTSPGVNSQFAYSLDGTTFTLIGAPVNTSDASGDVDLPGQSIGAVTEIQNVPSTQTITLRYYASGQTTTGGWGFYSATTSTANNGLTIGGTLTEAIAPTFAANYPTVSNLDQTNLDLVSNINEIGNTYYVVLPDGNAAPSAQQVRDGQNDVGGIAAVSGSFFNPTANTDASKNVTGLGANTPYDIYVIAEDLNGNLQTTPVKLDIQTSLVPLPITLIAFDGTSSNQTITLNWNTAAELNNQYFEIQRSTDGKIFSSLGRLNGTGTSNSSLKYSFLDENPYAGVNYYRLVQFDFDGKSSVSKIVAVDSKLANSQLNVYAGGSQLKIFVSSPNQTNAKLQVFDIGGRRITEDNVSVNKGYNDFILPLTIPDGIHFVRYTTENETVVKKFIK</sequence>
<organism evidence="2 3">
    <name type="scientific">Pedobacter psychrophilus</name>
    <dbReference type="NCBI Taxonomy" id="1826909"/>
    <lineage>
        <taxon>Bacteria</taxon>
        <taxon>Pseudomonadati</taxon>
        <taxon>Bacteroidota</taxon>
        <taxon>Sphingobacteriia</taxon>
        <taxon>Sphingobacteriales</taxon>
        <taxon>Sphingobacteriaceae</taxon>
        <taxon>Pedobacter</taxon>
    </lineage>
</organism>
<dbReference type="InterPro" id="IPR026444">
    <property type="entry name" value="Secre_tail"/>
</dbReference>
<name>A0A179DM15_9SPHI</name>
<gene>
    <name evidence="2" type="ORF">A5893_01725</name>
</gene>
<dbReference type="EMBL" id="LWHJ01000011">
    <property type="protein sequence ID" value="OAQ41862.1"/>
    <property type="molecule type" value="Genomic_DNA"/>
</dbReference>
<dbReference type="OrthoDB" id="975384at2"/>
<dbReference type="NCBIfam" id="TIGR04183">
    <property type="entry name" value="Por_Secre_tail"/>
    <property type="match status" value="1"/>
</dbReference>
<accession>A0A179DM15</accession>
<dbReference type="RefSeq" id="WP_068820893.1">
    <property type="nucleotide sequence ID" value="NZ_LWHJ01000011.1"/>
</dbReference>
<protein>
    <recommendedName>
        <fullName evidence="4">Secretion system C-terminal sorting domain-containing protein</fullName>
    </recommendedName>
</protein>
<evidence type="ECO:0000313" key="2">
    <source>
        <dbReference type="EMBL" id="OAQ41862.1"/>
    </source>
</evidence>
<evidence type="ECO:0000313" key="3">
    <source>
        <dbReference type="Proteomes" id="UP000078459"/>
    </source>
</evidence>
<proteinExistence type="predicted"/>
<evidence type="ECO:0008006" key="4">
    <source>
        <dbReference type="Google" id="ProtNLM"/>
    </source>
</evidence>